<dbReference type="CDD" id="cd05403">
    <property type="entry name" value="NT_KNTase_like"/>
    <property type="match status" value="1"/>
</dbReference>
<dbReference type="EMBL" id="AWXU01000016">
    <property type="protein sequence ID" value="KFN50784.1"/>
    <property type="molecule type" value="Genomic_DNA"/>
</dbReference>
<reference evidence="2 3" key="1">
    <citation type="submission" date="2013-09" db="EMBL/GenBank/DDBJ databases">
        <title>Genome sequencing of Arenimonas composti.</title>
        <authorList>
            <person name="Chen F."/>
            <person name="Wang G."/>
        </authorList>
    </citation>
    <scope>NUCLEOTIDE SEQUENCE [LARGE SCALE GENOMIC DNA]</scope>
    <source>
        <strain evidence="2 3">TR7-09</strain>
    </source>
</reference>
<dbReference type="AlphaFoldDB" id="A0A091BJ20"/>
<dbReference type="eggNOG" id="COG1708">
    <property type="taxonomic scope" value="Bacteria"/>
</dbReference>
<name>A0A091BJ20_9GAMM</name>
<dbReference type="InterPro" id="IPR041633">
    <property type="entry name" value="Polbeta"/>
</dbReference>
<proteinExistence type="predicted"/>
<dbReference type="Proteomes" id="UP000029391">
    <property type="component" value="Unassembled WGS sequence"/>
</dbReference>
<evidence type="ECO:0000313" key="3">
    <source>
        <dbReference type="Proteomes" id="UP000029391"/>
    </source>
</evidence>
<gene>
    <name evidence="2" type="ORF">P873_05180</name>
</gene>
<accession>A0A091BJ20</accession>
<keyword evidence="3" id="KW-1185">Reference proteome</keyword>
<dbReference type="Gene3D" id="1.10.10.10">
    <property type="entry name" value="Winged helix-like DNA-binding domain superfamily/Winged helix DNA-binding domain"/>
    <property type="match status" value="1"/>
</dbReference>
<dbReference type="Pfam" id="PF18765">
    <property type="entry name" value="Polbeta"/>
    <property type="match status" value="1"/>
</dbReference>
<dbReference type="InterPro" id="IPR011991">
    <property type="entry name" value="ArsR-like_HTH"/>
</dbReference>
<comment type="caution">
    <text evidence="2">The sequence shown here is derived from an EMBL/GenBank/DDBJ whole genome shotgun (WGS) entry which is preliminary data.</text>
</comment>
<dbReference type="InterPro" id="IPR036388">
    <property type="entry name" value="WH-like_DNA-bd_sf"/>
</dbReference>
<dbReference type="InterPro" id="IPR036390">
    <property type="entry name" value="WH_DNA-bd_sf"/>
</dbReference>
<dbReference type="Gene3D" id="3.30.460.10">
    <property type="entry name" value="Beta Polymerase, domain 2"/>
    <property type="match status" value="1"/>
</dbReference>
<dbReference type="CDD" id="cd00090">
    <property type="entry name" value="HTH_ARSR"/>
    <property type="match status" value="1"/>
</dbReference>
<sequence length="200" mass="21591">MPSDAAPLSTADVLFTPVQQRVLGLVFGQPDRRFQSAELIRLAGAGTGAAHRLLMRLEGAGLVAVERVGNQKFYRANEKSPIYPELVGLITKTVGLAQPLRAALAPLDDRIRAAFVFGSIAKGGERAGSDVDLMVISDGVSYADLYAALTGVESVLARPVNPKVMKPDEWQHRRHEADNFISRIADQPRLFVIGSDDDLG</sequence>
<protein>
    <recommendedName>
        <fullName evidence="1">Polymerase beta nucleotidyltransferase domain-containing protein</fullName>
    </recommendedName>
</protein>
<evidence type="ECO:0000313" key="2">
    <source>
        <dbReference type="EMBL" id="KFN50784.1"/>
    </source>
</evidence>
<dbReference type="STRING" id="1121013.GCA_000426365_01616"/>
<dbReference type="InterPro" id="IPR043519">
    <property type="entry name" value="NT_sf"/>
</dbReference>
<feature type="domain" description="Polymerase beta nucleotidyltransferase" evidence="1">
    <location>
        <begin position="109"/>
        <end position="147"/>
    </location>
</feature>
<dbReference type="GO" id="GO:0006355">
    <property type="term" value="P:regulation of DNA-templated transcription"/>
    <property type="evidence" value="ECO:0007669"/>
    <property type="project" value="UniProtKB-ARBA"/>
</dbReference>
<organism evidence="2 3">
    <name type="scientific">Arenimonas composti TR7-09 = DSM 18010</name>
    <dbReference type="NCBI Taxonomy" id="1121013"/>
    <lineage>
        <taxon>Bacteria</taxon>
        <taxon>Pseudomonadati</taxon>
        <taxon>Pseudomonadota</taxon>
        <taxon>Gammaproteobacteria</taxon>
        <taxon>Lysobacterales</taxon>
        <taxon>Lysobacteraceae</taxon>
        <taxon>Arenimonas</taxon>
    </lineage>
</organism>
<evidence type="ECO:0000259" key="1">
    <source>
        <dbReference type="Pfam" id="PF18765"/>
    </source>
</evidence>
<dbReference type="SUPFAM" id="SSF81301">
    <property type="entry name" value="Nucleotidyltransferase"/>
    <property type="match status" value="1"/>
</dbReference>
<dbReference type="SUPFAM" id="SSF46785">
    <property type="entry name" value="Winged helix' DNA-binding domain"/>
    <property type="match status" value="1"/>
</dbReference>